<keyword evidence="3" id="KW-0158">Chromosome</keyword>
<feature type="region of interest" description="Disordered" evidence="11">
    <location>
        <begin position="1"/>
        <end position="35"/>
    </location>
</feature>
<keyword evidence="9" id="KW-0137">Centromere</keyword>
<dbReference type="GO" id="GO:0051301">
    <property type="term" value="P:cell division"/>
    <property type="evidence" value="ECO:0007669"/>
    <property type="project" value="UniProtKB-KW"/>
</dbReference>
<evidence type="ECO:0000256" key="10">
    <source>
        <dbReference type="SAM" id="Coils"/>
    </source>
</evidence>
<name>A0A9P8MB76_9HYPO</name>
<dbReference type="PANTHER" id="PTHR15459:SF3">
    <property type="entry name" value="POLYAMINE-MODULATED FACTOR 1"/>
    <property type="match status" value="1"/>
</dbReference>
<keyword evidence="6" id="KW-0995">Kinetochore</keyword>
<gene>
    <name evidence="12" type="ORF">MHUMG1_05953</name>
</gene>
<evidence type="ECO:0008006" key="14">
    <source>
        <dbReference type="Google" id="ProtNLM"/>
    </source>
</evidence>
<feature type="coiled-coil region" evidence="10">
    <location>
        <begin position="98"/>
        <end position="125"/>
    </location>
</feature>
<keyword evidence="5" id="KW-0498">Mitosis</keyword>
<reference evidence="12 13" key="1">
    <citation type="submission" date="2020-07" db="EMBL/GenBank/DDBJ databases">
        <title>Metarhizium humberi genome.</title>
        <authorList>
            <person name="Lysoe E."/>
        </authorList>
    </citation>
    <scope>NUCLEOTIDE SEQUENCE [LARGE SCALE GENOMIC DNA]</scope>
    <source>
        <strain evidence="12 13">ESALQ1638</strain>
    </source>
</reference>
<keyword evidence="8" id="KW-0131">Cell cycle</keyword>
<keyword evidence="10" id="KW-0175">Coiled coil</keyword>
<evidence type="ECO:0000256" key="9">
    <source>
        <dbReference type="ARBA" id="ARBA00023328"/>
    </source>
</evidence>
<proteinExistence type="predicted"/>
<accession>A0A9P8MB76</accession>
<evidence type="ECO:0000256" key="7">
    <source>
        <dbReference type="ARBA" id="ARBA00023242"/>
    </source>
</evidence>
<dbReference type="GO" id="GO:0005634">
    <property type="term" value="C:nucleus"/>
    <property type="evidence" value="ECO:0007669"/>
    <property type="project" value="UniProtKB-SubCell"/>
</dbReference>
<dbReference type="EMBL" id="JACEFI010000010">
    <property type="protein sequence ID" value="KAH0596094.1"/>
    <property type="molecule type" value="Genomic_DNA"/>
</dbReference>
<comment type="subcellular location">
    <subcellularLocation>
        <location evidence="2">Chromosome</location>
        <location evidence="2">Centromere</location>
        <location evidence="2">Kinetochore</location>
    </subcellularLocation>
    <subcellularLocation>
        <location evidence="1">Nucleus</location>
    </subcellularLocation>
</comment>
<dbReference type="InterPro" id="IPR007128">
    <property type="entry name" value="PMF1/Nnf1"/>
</dbReference>
<dbReference type="AlphaFoldDB" id="A0A9P8MB76"/>
<organism evidence="12 13">
    <name type="scientific">Metarhizium humberi</name>
    <dbReference type="NCBI Taxonomy" id="2596975"/>
    <lineage>
        <taxon>Eukaryota</taxon>
        <taxon>Fungi</taxon>
        <taxon>Dikarya</taxon>
        <taxon>Ascomycota</taxon>
        <taxon>Pezizomycotina</taxon>
        <taxon>Sordariomycetes</taxon>
        <taxon>Hypocreomycetidae</taxon>
        <taxon>Hypocreales</taxon>
        <taxon>Clavicipitaceae</taxon>
        <taxon>Metarhizium</taxon>
    </lineage>
</organism>
<evidence type="ECO:0000256" key="6">
    <source>
        <dbReference type="ARBA" id="ARBA00022838"/>
    </source>
</evidence>
<evidence type="ECO:0000313" key="12">
    <source>
        <dbReference type="EMBL" id="KAH0596094.1"/>
    </source>
</evidence>
<dbReference type="GO" id="GO:0000444">
    <property type="term" value="C:MIS12/MIND type complex"/>
    <property type="evidence" value="ECO:0007669"/>
    <property type="project" value="InterPro"/>
</dbReference>
<protein>
    <recommendedName>
        <fullName evidence="14">Nnf1</fullName>
    </recommendedName>
</protein>
<evidence type="ECO:0000256" key="4">
    <source>
        <dbReference type="ARBA" id="ARBA00022618"/>
    </source>
</evidence>
<dbReference type="Proteomes" id="UP000764110">
    <property type="component" value="Unassembled WGS sequence"/>
</dbReference>
<evidence type="ECO:0000256" key="1">
    <source>
        <dbReference type="ARBA" id="ARBA00004123"/>
    </source>
</evidence>
<keyword evidence="7" id="KW-0539">Nucleus</keyword>
<evidence type="ECO:0000256" key="11">
    <source>
        <dbReference type="SAM" id="MobiDB-lite"/>
    </source>
</evidence>
<dbReference type="Pfam" id="PF03980">
    <property type="entry name" value="Nnf1"/>
    <property type="match status" value="1"/>
</dbReference>
<evidence type="ECO:0000313" key="13">
    <source>
        <dbReference type="Proteomes" id="UP000764110"/>
    </source>
</evidence>
<evidence type="ECO:0000256" key="8">
    <source>
        <dbReference type="ARBA" id="ARBA00023306"/>
    </source>
</evidence>
<feature type="compositionally biased region" description="Acidic residues" evidence="11">
    <location>
        <begin position="16"/>
        <end position="25"/>
    </location>
</feature>
<keyword evidence="13" id="KW-1185">Reference proteome</keyword>
<sequence>MATEPEPEKPAQPQKEEEEEEEGQEEGAAKPGPRALRLQEIYAASLARTLDKLSYDNVAPCYPTIARRASPVLRQVQAQMVERLRDKCEREFDAILGARRVVRKMNELEGLVADAEARRKLHGEEDLPTPAHLLSPEEVLRAHLGPRLAEQRGLLNARLQTTQAQNGLLADHVKAQREEIDALLGKLDAAVEDVRSANGVLGGVVGELAGEARGIDADMGDATLWDTEEGFIGRLEFTDFIDTQEYNTRDDSCGNGQETFQEPTF</sequence>
<dbReference type="PANTHER" id="PTHR15459">
    <property type="entry name" value="POLYAMINE-MODULATED FACTOR 1"/>
    <property type="match status" value="1"/>
</dbReference>
<evidence type="ECO:0000256" key="2">
    <source>
        <dbReference type="ARBA" id="ARBA00004629"/>
    </source>
</evidence>
<evidence type="ECO:0000256" key="5">
    <source>
        <dbReference type="ARBA" id="ARBA00022776"/>
    </source>
</evidence>
<comment type="caution">
    <text evidence="12">The sequence shown here is derived from an EMBL/GenBank/DDBJ whole genome shotgun (WGS) entry which is preliminary data.</text>
</comment>
<dbReference type="GO" id="GO:0007059">
    <property type="term" value="P:chromosome segregation"/>
    <property type="evidence" value="ECO:0007669"/>
    <property type="project" value="TreeGrafter"/>
</dbReference>
<keyword evidence="4" id="KW-0132">Cell division</keyword>
<evidence type="ECO:0000256" key="3">
    <source>
        <dbReference type="ARBA" id="ARBA00022454"/>
    </source>
</evidence>